<evidence type="ECO:0000313" key="10">
    <source>
        <dbReference type="RefSeq" id="XP_026064788.1"/>
    </source>
</evidence>
<name>A0A6P6JY85_CARAU</name>
<dbReference type="KEGG" id="caua:113047659"/>
<feature type="transmembrane region" description="Helical" evidence="7">
    <location>
        <begin position="131"/>
        <end position="157"/>
    </location>
</feature>
<dbReference type="InterPro" id="IPR030417">
    <property type="entry name" value="MS4A"/>
</dbReference>
<dbReference type="GeneTree" id="ENSGT00940000163727"/>
<dbReference type="InterPro" id="IPR007237">
    <property type="entry name" value="CD20-like"/>
</dbReference>
<feature type="transmembrane region" description="Helical" evidence="7">
    <location>
        <begin position="92"/>
        <end position="110"/>
    </location>
</feature>
<dbReference type="Proteomes" id="UP000515129">
    <property type="component" value="Chromosome 28"/>
</dbReference>
<sequence>MSHTVLPMNSSTLIIQIQPPTQTTPAGTETNAPAPVYVQQIAGVSPLHGFQAFLKGQPKALGTVQIIIGLLTSMLGIVSTLHADSIFVYSGIPYWGSIIYIIAGSLCIAAENKHNSPGSLCLVRGSLGMNIFSALTAAIAIIIISVDLVFGLFYYNICSECTTLFFGIGSVLVIFALLEFIISICLSAFACKATSCCYQQVPNVAQGLPPVPSDFRSCHFHDLKSPEISVISNPSMNHQPAEIPPQYREK</sequence>
<dbReference type="PANTHER" id="PTHR23320:SF128">
    <property type="entry name" value="MEMBRANE-SPANNING 4-DOMAINS SUBFAMILY A MEMBER 4A"/>
    <property type="match status" value="1"/>
</dbReference>
<reference evidence="9 10" key="1">
    <citation type="submission" date="2025-04" db="UniProtKB">
        <authorList>
            <consortium name="RefSeq"/>
        </authorList>
    </citation>
    <scope>IDENTIFICATION</scope>
    <source>
        <strain evidence="9 10">Wakin</strain>
        <tissue evidence="9 10">Muscle</tissue>
    </source>
</reference>
<dbReference type="RefSeq" id="XP_026064788.1">
    <property type="nucleotide sequence ID" value="XM_026209003.1"/>
</dbReference>
<evidence type="ECO:0000256" key="5">
    <source>
        <dbReference type="ARBA" id="ARBA00023136"/>
    </source>
</evidence>
<feature type="region of interest" description="Disordered" evidence="6">
    <location>
        <begin position="231"/>
        <end position="250"/>
    </location>
</feature>
<evidence type="ECO:0000256" key="4">
    <source>
        <dbReference type="ARBA" id="ARBA00022989"/>
    </source>
</evidence>
<dbReference type="RefSeq" id="XP_026064787.1">
    <property type="nucleotide sequence ID" value="XM_026209002.1"/>
</dbReference>
<feature type="transmembrane region" description="Helical" evidence="7">
    <location>
        <begin position="163"/>
        <end position="190"/>
    </location>
</feature>
<evidence type="ECO:0000313" key="9">
    <source>
        <dbReference type="RefSeq" id="XP_026064787.1"/>
    </source>
</evidence>
<keyword evidence="4 7" id="KW-1133">Transmembrane helix</keyword>
<proteinExistence type="inferred from homology"/>
<accession>A0A6P6JY85</accession>
<dbReference type="GO" id="GO:0016020">
    <property type="term" value="C:membrane"/>
    <property type="evidence" value="ECO:0007669"/>
    <property type="project" value="UniProtKB-SubCell"/>
</dbReference>
<dbReference type="GeneID" id="113047659"/>
<evidence type="ECO:0000256" key="6">
    <source>
        <dbReference type="SAM" id="MobiDB-lite"/>
    </source>
</evidence>
<feature type="transmembrane region" description="Helical" evidence="7">
    <location>
        <begin position="60"/>
        <end position="80"/>
    </location>
</feature>
<evidence type="ECO:0000313" key="8">
    <source>
        <dbReference type="Proteomes" id="UP000515129"/>
    </source>
</evidence>
<keyword evidence="8" id="KW-1185">Reference proteome</keyword>
<keyword evidence="5 7" id="KW-0472">Membrane</keyword>
<gene>
    <name evidence="9 10" type="primary">LOC113047659</name>
</gene>
<keyword evidence="3 7" id="KW-0812">Transmembrane</keyword>
<comment type="subcellular location">
    <subcellularLocation>
        <location evidence="1">Membrane</location>
        <topology evidence="1">Multi-pass membrane protein</topology>
    </subcellularLocation>
</comment>
<protein>
    <submittedName>
        <fullName evidence="9 10">Membrane-spanning 4-domains subfamily A member 4A-like isoform X1</fullName>
    </submittedName>
</protein>
<evidence type="ECO:0000256" key="7">
    <source>
        <dbReference type="SAM" id="Phobius"/>
    </source>
</evidence>
<evidence type="ECO:0000256" key="1">
    <source>
        <dbReference type="ARBA" id="ARBA00004141"/>
    </source>
</evidence>
<dbReference type="AlphaFoldDB" id="A0A6P6JY85"/>
<dbReference type="Pfam" id="PF04103">
    <property type="entry name" value="CD20"/>
    <property type="match status" value="1"/>
</dbReference>
<dbReference type="PANTHER" id="PTHR23320">
    <property type="entry name" value="MEMBRANE-SPANNING 4-DOMAINS SUBFAMILY A MS4A -RELATED"/>
    <property type="match status" value="1"/>
</dbReference>
<evidence type="ECO:0000256" key="3">
    <source>
        <dbReference type="ARBA" id="ARBA00022692"/>
    </source>
</evidence>
<comment type="similarity">
    <text evidence="2">Belongs to the MS4A family.</text>
</comment>
<organism evidence="8 10">
    <name type="scientific">Carassius auratus</name>
    <name type="common">Goldfish</name>
    <dbReference type="NCBI Taxonomy" id="7957"/>
    <lineage>
        <taxon>Eukaryota</taxon>
        <taxon>Metazoa</taxon>
        <taxon>Chordata</taxon>
        <taxon>Craniata</taxon>
        <taxon>Vertebrata</taxon>
        <taxon>Euteleostomi</taxon>
        <taxon>Actinopterygii</taxon>
        <taxon>Neopterygii</taxon>
        <taxon>Teleostei</taxon>
        <taxon>Ostariophysi</taxon>
        <taxon>Cypriniformes</taxon>
        <taxon>Cyprinidae</taxon>
        <taxon>Cyprininae</taxon>
        <taxon>Carassius</taxon>
    </lineage>
</organism>
<dbReference type="OrthoDB" id="10071849at2759"/>
<evidence type="ECO:0000256" key="2">
    <source>
        <dbReference type="ARBA" id="ARBA00009565"/>
    </source>
</evidence>